<gene>
    <name evidence="1" type="ORF">GXM_06484</name>
</gene>
<accession>A0A5P8W8K2</accession>
<dbReference type="AlphaFoldDB" id="A0A5P8W8K2"/>
<organism evidence="1 2">
    <name type="scientific">Nostoc sphaeroides CCNUC1</name>
    <dbReference type="NCBI Taxonomy" id="2653204"/>
    <lineage>
        <taxon>Bacteria</taxon>
        <taxon>Bacillati</taxon>
        <taxon>Cyanobacteriota</taxon>
        <taxon>Cyanophyceae</taxon>
        <taxon>Nostocales</taxon>
        <taxon>Nostocaceae</taxon>
        <taxon>Nostoc</taxon>
    </lineage>
</organism>
<evidence type="ECO:0000313" key="2">
    <source>
        <dbReference type="Proteomes" id="UP000326678"/>
    </source>
</evidence>
<evidence type="ECO:0000313" key="1">
    <source>
        <dbReference type="EMBL" id="QFS48990.1"/>
    </source>
</evidence>
<reference evidence="1 2" key="1">
    <citation type="submission" date="2019-10" db="EMBL/GenBank/DDBJ databases">
        <title>Genomic and transcriptomic insights into the perfect genentic adaptation of a filamentous nitrogen-fixing cyanobacterium to rice fields.</title>
        <authorList>
            <person name="Chen Z."/>
        </authorList>
    </citation>
    <scope>NUCLEOTIDE SEQUENCE [LARGE SCALE GENOMIC DNA]</scope>
    <source>
        <strain evidence="1">CCNUC1</strain>
    </source>
</reference>
<dbReference type="EMBL" id="CP045226">
    <property type="protein sequence ID" value="QFS48990.1"/>
    <property type="molecule type" value="Genomic_DNA"/>
</dbReference>
<keyword evidence="2" id="KW-1185">Reference proteome</keyword>
<dbReference type="KEGG" id="nsh:GXM_06484"/>
<name>A0A5P8W8K2_9NOSO</name>
<dbReference type="Proteomes" id="UP000326678">
    <property type="component" value="Chromosome Gxm1"/>
</dbReference>
<protein>
    <submittedName>
        <fullName evidence="1">Uncharacterized protein</fullName>
    </submittedName>
</protein>
<sequence>MLILQVISLIRERLCVSLSGHDNHIHFERIAAVPTLNS</sequence>
<proteinExistence type="predicted"/>